<feature type="domain" description="BIG2" evidence="2">
    <location>
        <begin position="230"/>
        <end position="309"/>
    </location>
</feature>
<reference evidence="4" key="1">
    <citation type="journal article" date="2019" name="Int. J. Syst. Evol. Microbiol.">
        <title>The Global Catalogue of Microorganisms (GCM) 10K type strain sequencing project: providing services to taxonomists for standard genome sequencing and annotation.</title>
        <authorList>
            <consortium name="The Broad Institute Genomics Platform"/>
            <consortium name="The Broad Institute Genome Sequencing Center for Infectious Disease"/>
            <person name="Wu L."/>
            <person name="Ma J."/>
        </authorList>
    </citation>
    <scope>NUCLEOTIDE SEQUENCE [LARGE SCALE GENOMIC DNA]</scope>
    <source>
        <strain evidence="4">CECT 7226</strain>
    </source>
</reference>
<name>A0ABT8CQX1_9VIBR</name>
<dbReference type="PROSITE" id="PS51257">
    <property type="entry name" value="PROKAR_LIPOPROTEIN"/>
    <property type="match status" value="1"/>
</dbReference>
<proteinExistence type="predicted"/>
<sequence length="517" mass="56010">MKILKLLLAGLISITIVACGGESDSSPVPALNKTSKVVIQPESDTGYSKNAVTSSSLHLGTTLNLRAYEFDSTGDDDPGLMPDKTAWKSSNENVATVSQNGELTTHNEGHAEITAVINGVSSKAYIIEVNPAALAEINLTNNNYMNLPQGTTIHYRAIATYTDGTLQDITSNATWETDNNSVANFVEKGVLKGLSTGETEVIASFKGIYSNVNSNSWGWGHTYINVVSAKIKNITLTNNTELTVAVGEAFRPTVIATYTDLTQQDVTINTDWKISDETIAKSGNKIQALSAGNTTATATYAGKSVTLNLKVTPAKLTKIDITENDLRNGYTVAKGYSLQLHALGTYGDGSKRDITSMVNWNTTGNSTYFTYQYNESGLVHSAIPGFSDITATLGDVQSQPQRIQVKDKVIESLRIAQPKDKLTLTMTDQDGNTDDQRFTPRHFSVVAIATYSDNTEGFVQDRIHFKIADQSIVQPSRASYTTDIFYQTLKPGTTTLTACTYQEQPVCTAPVEIEVIN</sequence>
<feature type="domain" description="BIG2" evidence="2">
    <location>
        <begin position="133"/>
        <end position="215"/>
    </location>
</feature>
<dbReference type="RefSeq" id="WP_261840363.1">
    <property type="nucleotide sequence ID" value="NZ_AP025459.1"/>
</dbReference>
<feature type="domain" description="BIG2" evidence="2">
    <location>
        <begin position="46"/>
        <end position="127"/>
    </location>
</feature>
<dbReference type="SMART" id="SM00635">
    <property type="entry name" value="BID_2"/>
    <property type="match status" value="4"/>
</dbReference>
<evidence type="ECO:0000313" key="4">
    <source>
        <dbReference type="Proteomes" id="UP001223712"/>
    </source>
</evidence>
<dbReference type="InterPro" id="IPR003343">
    <property type="entry name" value="Big_2"/>
</dbReference>
<dbReference type="Pfam" id="PF02368">
    <property type="entry name" value="Big_2"/>
    <property type="match status" value="1"/>
</dbReference>
<accession>A0ABT8CQX1</accession>
<dbReference type="InterPro" id="IPR008964">
    <property type="entry name" value="Invasin/intimin_cell_adhesion"/>
</dbReference>
<feature type="domain" description="BIG2" evidence="2">
    <location>
        <begin position="320"/>
        <end position="403"/>
    </location>
</feature>
<keyword evidence="1" id="KW-0732">Signal</keyword>
<evidence type="ECO:0000313" key="3">
    <source>
        <dbReference type="EMBL" id="MDN3702688.1"/>
    </source>
</evidence>
<dbReference type="SUPFAM" id="SSF49373">
    <property type="entry name" value="Invasin/intimin cell-adhesion fragments"/>
    <property type="match status" value="1"/>
</dbReference>
<gene>
    <name evidence="3" type="ORF">QWY96_20460</name>
</gene>
<organism evidence="3 4">
    <name type="scientific">Vibrio artabrorum</name>
    <dbReference type="NCBI Taxonomy" id="446374"/>
    <lineage>
        <taxon>Bacteria</taxon>
        <taxon>Pseudomonadati</taxon>
        <taxon>Pseudomonadota</taxon>
        <taxon>Gammaproteobacteria</taxon>
        <taxon>Vibrionales</taxon>
        <taxon>Vibrionaceae</taxon>
        <taxon>Vibrio</taxon>
    </lineage>
</organism>
<comment type="caution">
    <text evidence="3">The sequence shown here is derived from an EMBL/GenBank/DDBJ whole genome shotgun (WGS) entry which is preliminary data.</text>
</comment>
<feature type="chain" id="PRO_5045487245" evidence="1">
    <location>
        <begin position="21"/>
        <end position="517"/>
    </location>
</feature>
<evidence type="ECO:0000259" key="2">
    <source>
        <dbReference type="SMART" id="SM00635"/>
    </source>
</evidence>
<feature type="signal peptide" evidence="1">
    <location>
        <begin position="1"/>
        <end position="20"/>
    </location>
</feature>
<protein>
    <submittedName>
        <fullName evidence="3">Ig-like domain-containing protein</fullName>
    </submittedName>
</protein>
<dbReference type="EMBL" id="JAUFQY010000002">
    <property type="protein sequence ID" value="MDN3702688.1"/>
    <property type="molecule type" value="Genomic_DNA"/>
</dbReference>
<dbReference type="Proteomes" id="UP001223712">
    <property type="component" value="Unassembled WGS sequence"/>
</dbReference>
<evidence type="ECO:0000256" key="1">
    <source>
        <dbReference type="SAM" id="SignalP"/>
    </source>
</evidence>
<dbReference type="Gene3D" id="2.60.40.1080">
    <property type="match status" value="4"/>
</dbReference>
<keyword evidence="4" id="KW-1185">Reference proteome</keyword>